<evidence type="ECO:0000313" key="3">
    <source>
        <dbReference type="Proteomes" id="UP000000304"/>
    </source>
</evidence>
<dbReference type="Proteomes" id="UP000000304">
    <property type="component" value="Chromosome X"/>
</dbReference>
<gene>
    <name evidence="2" type="primary">Dsim\GD17530</name>
    <name evidence="2" type="ORF">Dsim_GD17530</name>
</gene>
<protein>
    <submittedName>
        <fullName evidence="2">GD17530</fullName>
    </submittedName>
</protein>
<sequence length="152" mass="16143">MADTKGVSSRSSLVQVPMANGQSQRTRSAANWAWCAIPLLVASASNAECGASVDLFAAHSSAPVHRTLLLHRPSSTRWERALLSGSGEGSGSGSQVIHNMPVASALFLCSRHLCRPREAPSGAREPHGSAFWSAEMSAVPMVWAPKRKLIRA</sequence>
<dbReference type="AlphaFoldDB" id="B4R3R4"/>
<feature type="region of interest" description="Disordered" evidence="1">
    <location>
        <begin position="1"/>
        <end position="20"/>
    </location>
</feature>
<keyword evidence="3" id="KW-1185">Reference proteome</keyword>
<name>B4R3R4_DROSI</name>
<dbReference type="HOGENOM" id="CLU_1724243_0_0_1"/>
<organism evidence="2 3">
    <name type="scientific">Drosophila simulans</name>
    <name type="common">Fruit fly</name>
    <dbReference type="NCBI Taxonomy" id="7240"/>
    <lineage>
        <taxon>Eukaryota</taxon>
        <taxon>Metazoa</taxon>
        <taxon>Ecdysozoa</taxon>
        <taxon>Arthropoda</taxon>
        <taxon>Hexapoda</taxon>
        <taxon>Insecta</taxon>
        <taxon>Pterygota</taxon>
        <taxon>Neoptera</taxon>
        <taxon>Endopterygota</taxon>
        <taxon>Diptera</taxon>
        <taxon>Brachycera</taxon>
        <taxon>Muscomorpha</taxon>
        <taxon>Ephydroidea</taxon>
        <taxon>Drosophilidae</taxon>
        <taxon>Drosophila</taxon>
        <taxon>Sophophora</taxon>
    </lineage>
</organism>
<dbReference type="EMBL" id="CM000366">
    <property type="protein sequence ID" value="EDX18532.1"/>
    <property type="molecule type" value="Genomic_DNA"/>
</dbReference>
<accession>B4R3R4</accession>
<evidence type="ECO:0000256" key="1">
    <source>
        <dbReference type="SAM" id="MobiDB-lite"/>
    </source>
</evidence>
<proteinExistence type="predicted"/>
<reference evidence="2 3" key="1">
    <citation type="journal article" date="2007" name="Nature">
        <title>Evolution of genes and genomes on the Drosophila phylogeny.</title>
        <authorList>
            <consortium name="Drosophila 12 Genomes Consortium"/>
            <person name="Clark A.G."/>
            <person name="Eisen M.B."/>
            <person name="Smith D.R."/>
            <person name="Bergman C.M."/>
            <person name="Oliver B."/>
            <person name="Markow T.A."/>
            <person name="Kaufman T.C."/>
            <person name="Kellis M."/>
            <person name="Gelbart W."/>
            <person name="Iyer V.N."/>
            <person name="Pollard D.A."/>
            <person name="Sackton T.B."/>
            <person name="Larracuente A.M."/>
            <person name="Singh N.D."/>
            <person name="Abad J.P."/>
            <person name="Abt D.N."/>
            <person name="Adryan B."/>
            <person name="Aguade M."/>
            <person name="Akashi H."/>
            <person name="Anderson W.W."/>
            <person name="Aquadro C.F."/>
            <person name="Ardell D.H."/>
            <person name="Arguello R."/>
            <person name="Artieri C.G."/>
            <person name="Barbash D.A."/>
            <person name="Barker D."/>
            <person name="Barsanti P."/>
            <person name="Batterham P."/>
            <person name="Batzoglou S."/>
            <person name="Begun D."/>
            <person name="Bhutkar A."/>
            <person name="Blanco E."/>
            <person name="Bosak S.A."/>
            <person name="Bradley R.K."/>
            <person name="Brand A.D."/>
            <person name="Brent M.R."/>
            <person name="Brooks A.N."/>
            <person name="Brown R.H."/>
            <person name="Butlin R.K."/>
            <person name="Caggese C."/>
            <person name="Calvi B.R."/>
            <person name="Bernardo de Carvalho A."/>
            <person name="Caspi A."/>
            <person name="Castrezana S."/>
            <person name="Celniker S.E."/>
            <person name="Chang J.L."/>
            <person name="Chapple C."/>
            <person name="Chatterji S."/>
            <person name="Chinwalla A."/>
            <person name="Civetta A."/>
            <person name="Clifton S.W."/>
            <person name="Comeron J.M."/>
            <person name="Costello J.C."/>
            <person name="Coyne J.A."/>
            <person name="Daub J."/>
            <person name="David R.G."/>
            <person name="Delcher A.L."/>
            <person name="Delehaunty K."/>
            <person name="Do C.B."/>
            <person name="Ebling H."/>
            <person name="Edwards K."/>
            <person name="Eickbush T."/>
            <person name="Evans J.D."/>
            <person name="Filipski A."/>
            <person name="Findeiss S."/>
            <person name="Freyhult E."/>
            <person name="Fulton L."/>
            <person name="Fulton R."/>
            <person name="Garcia A.C."/>
            <person name="Gardiner A."/>
            <person name="Garfield D.A."/>
            <person name="Garvin B.E."/>
            <person name="Gibson G."/>
            <person name="Gilbert D."/>
            <person name="Gnerre S."/>
            <person name="Godfrey J."/>
            <person name="Good R."/>
            <person name="Gotea V."/>
            <person name="Gravely B."/>
            <person name="Greenberg A.J."/>
            <person name="Griffiths-Jones S."/>
            <person name="Gross S."/>
            <person name="Guigo R."/>
            <person name="Gustafson E.A."/>
            <person name="Haerty W."/>
            <person name="Hahn M.W."/>
            <person name="Halligan D.L."/>
            <person name="Halpern A.L."/>
            <person name="Halter G.M."/>
            <person name="Han M.V."/>
            <person name="Heger A."/>
            <person name="Hillier L."/>
            <person name="Hinrichs A.S."/>
            <person name="Holmes I."/>
            <person name="Hoskins R.A."/>
            <person name="Hubisz M.J."/>
            <person name="Hultmark D."/>
            <person name="Huntley M.A."/>
            <person name="Jaffe D.B."/>
            <person name="Jagadeeshan S."/>
            <person name="Jeck W.R."/>
            <person name="Johnson J."/>
            <person name="Jones C.D."/>
            <person name="Jordan W.C."/>
            <person name="Karpen G.H."/>
            <person name="Kataoka E."/>
            <person name="Keightley P.D."/>
            <person name="Kheradpour P."/>
            <person name="Kirkness E.F."/>
            <person name="Koerich L.B."/>
            <person name="Kristiansen K."/>
            <person name="Kudrna D."/>
            <person name="Kulathinal R.J."/>
            <person name="Kumar S."/>
            <person name="Kwok R."/>
            <person name="Lander E."/>
            <person name="Langley C.H."/>
            <person name="Lapoint R."/>
            <person name="Lazzaro B.P."/>
            <person name="Lee S.J."/>
            <person name="Levesque L."/>
            <person name="Li R."/>
            <person name="Lin C.F."/>
            <person name="Lin M.F."/>
            <person name="Lindblad-Toh K."/>
            <person name="Llopart A."/>
            <person name="Long M."/>
            <person name="Low L."/>
            <person name="Lozovsky E."/>
            <person name="Lu J."/>
            <person name="Luo M."/>
            <person name="Machado C.A."/>
            <person name="Makalowski W."/>
            <person name="Marzo M."/>
            <person name="Matsuda M."/>
            <person name="Matzkin L."/>
            <person name="McAllister B."/>
            <person name="McBride C.S."/>
            <person name="McKernan B."/>
            <person name="McKernan K."/>
            <person name="Mendez-Lago M."/>
            <person name="Minx P."/>
            <person name="Mollenhauer M.U."/>
            <person name="Montooth K."/>
            <person name="Mount S.M."/>
            <person name="Mu X."/>
            <person name="Myers E."/>
            <person name="Negre B."/>
            <person name="Newfeld S."/>
            <person name="Nielsen R."/>
            <person name="Noor M.A."/>
            <person name="O'Grady P."/>
            <person name="Pachter L."/>
            <person name="Papaceit M."/>
            <person name="Parisi M.J."/>
            <person name="Parisi M."/>
            <person name="Parts L."/>
            <person name="Pedersen J.S."/>
            <person name="Pesole G."/>
            <person name="Phillippy A.M."/>
            <person name="Ponting C.P."/>
            <person name="Pop M."/>
            <person name="Porcelli D."/>
            <person name="Powell J.R."/>
            <person name="Prohaska S."/>
            <person name="Pruitt K."/>
            <person name="Puig M."/>
            <person name="Quesneville H."/>
            <person name="Ram K.R."/>
            <person name="Rand D."/>
            <person name="Rasmussen M.D."/>
            <person name="Reed L.K."/>
            <person name="Reenan R."/>
            <person name="Reily A."/>
            <person name="Remington K.A."/>
            <person name="Rieger T.T."/>
            <person name="Ritchie M.G."/>
            <person name="Robin C."/>
            <person name="Rogers Y.H."/>
            <person name="Rohde C."/>
            <person name="Rozas J."/>
            <person name="Rubenfield M.J."/>
            <person name="Ruiz A."/>
            <person name="Russo S."/>
            <person name="Salzberg S.L."/>
            <person name="Sanchez-Gracia A."/>
            <person name="Saranga D.J."/>
            <person name="Sato H."/>
            <person name="Schaeffer S.W."/>
            <person name="Schatz M.C."/>
            <person name="Schlenke T."/>
            <person name="Schwartz R."/>
            <person name="Segarra C."/>
            <person name="Singh R.S."/>
            <person name="Sirot L."/>
            <person name="Sirota M."/>
            <person name="Sisneros N.B."/>
            <person name="Smith C.D."/>
            <person name="Smith T.F."/>
            <person name="Spieth J."/>
            <person name="Stage D.E."/>
            <person name="Stark A."/>
            <person name="Stephan W."/>
            <person name="Strausberg R.L."/>
            <person name="Strempel S."/>
            <person name="Sturgill D."/>
            <person name="Sutton G."/>
            <person name="Sutton G.G."/>
            <person name="Tao W."/>
            <person name="Teichmann S."/>
            <person name="Tobari Y.N."/>
            <person name="Tomimura Y."/>
            <person name="Tsolas J.M."/>
            <person name="Valente V.L."/>
            <person name="Venter E."/>
            <person name="Venter J.C."/>
            <person name="Vicario S."/>
            <person name="Vieira F.G."/>
            <person name="Vilella A.J."/>
            <person name="Villasante A."/>
            <person name="Walenz B."/>
            <person name="Wang J."/>
            <person name="Wasserman M."/>
            <person name="Watts T."/>
            <person name="Wilson D."/>
            <person name="Wilson R.K."/>
            <person name="Wing R.A."/>
            <person name="Wolfner M.F."/>
            <person name="Wong A."/>
            <person name="Wong G.K."/>
            <person name="Wu C.I."/>
            <person name="Wu G."/>
            <person name="Yamamoto D."/>
            <person name="Yang H.P."/>
            <person name="Yang S.P."/>
            <person name="Yorke J.A."/>
            <person name="Yoshida K."/>
            <person name="Zdobnov E."/>
            <person name="Zhang P."/>
            <person name="Zhang Y."/>
            <person name="Zimin A.V."/>
            <person name="Baldwin J."/>
            <person name="Abdouelleil A."/>
            <person name="Abdulkadir J."/>
            <person name="Abebe A."/>
            <person name="Abera B."/>
            <person name="Abreu J."/>
            <person name="Acer S.C."/>
            <person name="Aftuck L."/>
            <person name="Alexander A."/>
            <person name="An P."/>
            <person name="Anderson E."/>
            <person name="Anderson S."/>
            <person name="Arachi H."/>
            <person name="Azer M."/>
            <person name="Bachantsang P."/>
            <person name="Barry A."/>
            <person name="Bayul T."/>
            <person name="Berlin A."/>
            <person name="Bessette D."/>
            <person name="Bloom T."/>
            <person name="Blye J."/>
            <person name="Boguslavskiy L."/>
            <person name="Bonnet C."/>
            <person name="Boukhgalter B."/>
            <person name="Bourzgui I."/>
            <person name="Brown A."/>
            <person name="Cahill P."/>
            <person name="Channer S."/>
            <person name="Cheshatsang Y."/>
            <person name="Chuda L."/>
            <person name="Citroen M."/>
            <person name="Collymore A."/>
            <person name="Cooke P."/>
            <person name="Costello M."/>
            <person name="D'Aco K."/>
            <person name="Daza R."/>
            <person name="De Haan G."/>
            <person name="DeGray S."/>
            <person name="DeMaso C."/>
            <person name="Dhargay N."/>
            <person name="Dooley K."/>
            <person name="Dooley E."/>
            <person name="Doricent M."/>
            <person name="Dorje P."/>
            <person name="Dorjee K."/>
            <person name="Dupes A."/>
            <person name="Elong R."/>
            <person name="Falk J."/>
            <person name="Farina A."/>
            <person name="Faro S."/>
            <person name="Ferguson D."/>
            <person name="Fisher S."/>
            <person name="Foley C.D."/>
            <person name="Franke A."/>
            <person name="Friedrich D."/>
            <person name="Gadbois L."/>
            <person name="Gearin G."/>
            <person name="Gearin C.R."/>
            <person name="Giannoukos G."/>
            <person name="Goode T."/>
            <person name="Graham J."/>
            <person name="Grandbois E."/>
            <person name="Grewal S."/>
            <person name="Gyaltsen K."/>
            <person name="Hafez N."/>
            <person name="Hagos B."/>
            <person name="Hall J."/>
            <person name="Henson C."/>
            <person name="Hollinger A."/>
            <person name="Honan T."/>
            <person name="Huard M.D."/>
            <person name="Hughes L."/>
            <person name="Hurhula B."/>
            <person name="Husby M.E."/>
            <person name="Kamat A."/>
            <person name="Kanga B."/>
            <person name="Kashin S."/>
            <person name="Khazanovich D."/>
            <person name="Kisner P."/>
            <person name="Lance K."/>
            <person name="Lara M."/>
            <person name="Lee W."/>
            <person name="Lennon N."/>
            <person name="Letendre F."/>
            <person name="LeVine R."/>
            <person name="Lipovsky A."/>
            <person name="Liu X."/>
            <person name="Liu J."/>
            <person name="Liu S."/>
            <person name="Lokyitsang T."/>
            <person name="Lokyitsang Y."/>
            <person name="Lubonja R."/>
            <person name="Lui A."/>
            <person name="MacDonald P."/>
            <person name="Magnisalis V."/>
            <person name="Maru K."/>
            <person name="Matthews C."/>
            <person name="McCusker W."/>
            <person name="McDonough S."/>
            <person name="Mehta T."/>
            <person name="Meldrim J."/>
            <person name="Meneus L."/>
            <person name="Mihai O."/>
            <person name="Mihalev A."/>
            <person name="Mihova T."/>
            <person name="Mittelman R."/>
            <person name="Mlenga V."/>
            <person name="Montmayeur A."/>
            <person name="Mulrain L."/>
            <person name="Navidi A."/>
            <person name="Naylor J."/>
            <person name="Negash T."/>
            <person name="Nguyen T."/>
            <person name="Nguyen N."/>
            <person name="Nicol R."/>
            <person name="Norbu C."/>
            <person name="Norbu N."/>
            <person name="Novod N."/>
            <person name="O'Neill B."/>
            <person name="Osman S."/>
            <person name="Markiewicz E."/>
            <person name="Oyono O.L."/>
            <person name="Patti C."/>
            <person name="Phunkhang P."/>
            <person name="Pierre F."/>
            <person name="Priest M."/>
            <person name="Raghuraman S."/>
            <person name="Rege F."/>
            <person name="Reyes R."/>
            <person name="Rise C."/>
            <person name="Rogov P."/>
            <person name="Ross K."/>
            <person name="Ryan E."/>
            <person name="Settipalli S."/>
            <person name="Shea T."/>
            <person name="Sherpa N."/>
            <person name="Shi L."/>
            <person name="Shih D."/>
            <person name="Sparrow T."/>
            <person name="Spaulding J."/>
            <person name="Stalker J."/>
            <person name="Stange-Thomann N."/>
            <person name="Stavropoulos S."/>
            <person name="Stone C."/>
            <person name="Strader C."/>
            <person name="Tesfaye S."/>
            <person name="Thomson T."/>
            <person name="Thoulutsang Y."/>
            <person name="Thoulutsang D."/>
            <person name="Topham K."/>
            <person name="Topping I."/>
            <person name="Tsamla T."/>
            <person name="Vassiliev H."/>
            <person name="Vo A."/>
            <person name="Wangchuk T."/>
            <person name="Wangdi T."/>
            <person name="Weiand M."/>
            <person name="Wilkinson J."/>
            <person name="Wilson A."/>
            <person name="Yadav S."/>
            <person name="Young G."/>
            <person name="Yu Q."/>
            <person name="Zembek L."/>
            <person name="Zhong D."/>
            <person name="Zimmer A."/>
            <person name="Zwirko Z."/>
            <person name="Jaffe D.B."/>
            <person name="Alvarez P."/>
            <person name="Brockman W."/>
            <person name="Butler J."/>
            <person name="Chin C."/>
            <person name="Gnerre S."/>
            <person name="Grabherr M."/>
            <person name="Kleber M."/>
            <person name="Mauceli E."/>
            <person name="MacCallum I."/>
        </authorList>
    </citation>
    <scope>NUCLEOTIDE SEQUENCE [LARGE SCALE GENOMIC DNA]</scope>
    <source>
        <strain evidence="3">white501</strain>
    </source>
</reference>
<evidence type="ECO:0000313" key="2">
    <source>
        <dbReference type="EMBL" id="EDX18532.1"/>
    </source>
</evidence>